<sequence>MSKIFTSRGIAALTRSLTTKSFTAHEIVNTLQKKFEQNLISEPLLSAEFIVAHACGEKTYHRVDPDRSLSPEAVKGIRHMQERRLHSEPVQYIVGDWDFMHLTLLMRPPVFIPRPETEELVNLILSKPGAESSRKFVEVGCGSGAISLSLLTLLPQAARYCTYITSLKNM</sequence>
<keyword evidence="4" id="KW-1185">Reference proteome</keyword>
<dbReference type="OMA" id="MQDHELI"/>
<reference evidence="4" key="1">
    <citation type="submission" date="2012-12" db="EMBL/GenBank/DDBJ databases">
        <authorList>
            <person name="Hellsten U."/>
            <person name="Grimwood J."/>
            <person name="Chapman J.A."/>
            <person name="Shapiro H."/>
            <person name="Aerts A."/>
            <person name="Otillar R.P."/>
            <person name="Terry A.Y."/>
            <person name="Boore J.L."/>
            <person name="Simakov O."/>
            <person name="Marletaz F."/>
            <person name="Cho S.-J."/>
            <person name="Edsinger-Gonzales E."/>
            <person name="Havlak P."/>
            <person name="Kuo D.-H."/>
            <person name="Larsson T."/>
            <person name="Lv J."/>
            <person name="Arendt D."/>
            <person name="Savage R."/>
            <person name="Osoegawa K."/>
            <person name="de Jong P."/>
            <person name="Lindberg D.R."/>
            <person name="Seaver E.C."/>
            <person name="Weisblat D.A."/>
            <person name="Putnam N.H."/>
            <person name="Grigoriev I.V."/>
            <person name="Rokhsar D.S."/>
        </authorList>
    </citation>
    <scope>NUCLEOTIDE SEQUENCE</scope>
    <source>
        <strain evidence="4">I ESC-2004</strain>
    </source>
</reference>
<evidence type="ECO:0000313" key="4">
    <source>
        <dbReference type="Proteomes" id="UP000014760"/>
    </source>
</evidence>
<dbReference type="EMBL" id="AMQN01014298">
    <property type="status" value="NOT_ANNOTATED_CDS"/>
    <property type="molecule type" value="Genomic_DNA"/>
</dbReference>
<evidence type="ECO:0000313" key="2">
    <source>
        <dbReference type="EMBL" id="ELT90519.1"/>
    </source>
</evidence>
<dbReference type="GO" id="GO:0005739">
    <property type="term" value="C:mitochondrion"/>
    <property type="evidence" value="ECO:0007669"/>
    <property type="project" value="TreeGrafter"/>
</dbReference>
<organism evidence="2">
    <name type="scientific">Capitella teleta</name>
    <name type="common">Polychaete worm</name>
    <dbReference type="NCBI Taxonomy" id="283909"/>
    <lineage>
        <taxon>Eukaryota</taxon>
        <taxon>Metazoa</taxon>
        <taxon>Spiralia</taxon>
        <taxon>Lophotrochozoa</taxon>
        <taxon>Annelida</taxon>
        <taxon>Polychaeta</taxon>
        <taxon>Sedentaria</taxon>
        <taxon>Scolecida</taxon>
        <taxon>Capitellidae</taxon>
        <taxon>Capitella</taxon>
    </lineage>
</organism>
<dbReference type="EnsemblMetazoa" id="CapteT189217">
    <property type="protein sequence ID" value="CapteP189217"/>
    <property type="gene ID" value="CapteG189217"/>
</dbReference>
<dbReference type="PANTHER" id="PTHR18895">
    <property type="entry name" value="HEMK METHYLTRANSFERASE"/>
    <property type="match status" value="1"/>
</dbReference>
<dbReference type="Pfam" id="PF17827">
    <property type="entry name" value="PrmC_N"/>
    <property type="match status" value="1"/>
</dbReference>
<dbReference type="Gene3D" id="3.40.50.150">
    <property type="entry name" value="Vaccinia Virus protein VP39"/>
    <property type="match status" value="1"/>
</dbReference>
<dbReference type="HOGENOM" id="CLU_1572103_0_0_1"/>
<evidence type="ECO:0000313" key="3">
    <source>
        <dbReference type="EnsemblMetazoa" id="CapteP189217"/>
    </source>
</evidence>
<evidence type="ECO:0000259" key="1">
    <source>
        <dbReference type="Pfam" id="PF17827"/>
    </source>
</evidence>
<accession>R7T9X9</accession>
<dbReference type="AlphaFoldDB" id="R7T9X9"/>
<proteinExistence type="predicted"/>
<dbReference type="Proteomes" id="UP000014760">
    <property type="component" value="Unassembled WGS sequence"/>
</dbReference>
<dbReference type="Gene3D" id="1.10.8.10">
    <property type="entry name" value="DNA helicase RuvA subunit, C-terminal domain"/>
    <property type="match status" value="1"/>
</dbReference>
<dbReference type="PANTHER" id="PTHR18895:SF74">
    <property type="entry name" value="MTRF1L RELEASE FACTOR GLUTAMINE METHYLTRANSFERASE"/>
    <property type="match status" value="1"/>
</dbReference>
<dbReference type="InterPro" id="IPR040758">
    <property type="entry name" value="PrmC_N"/>
</dbReference>
<protein>
    <recommendedName>
        <fullName evidence="1">Release factor glutamine methyltransferase N-terminal domain-containing protein</fullName>
    </recommendedName>
</protein>
<name>R7T9X9_CAPTE</name>
<gene>
    <name evidence="2" type="ORF">CAPTEDRAFT_189217</name>
</gene>
<dbReference type="InterPro" id="IPR029063">
    <property type="entry name" value="SAM-dependent_MTases_sf"/>
</dbReference>
<dbReference type="EMBL" id="AMQN01014299">
    <property type="status" value="NOT_ANNOTATED_CDS"/>
    <property type="molecule type" value="Genomic_DNA"/>
</dbReference>
<dbReference type="OrthoDB" id="269872at2759"/>
<reference evidence="3" key="3">
    <citation type="submission" date="2015-06" db="UniProtKB">
        <authorList>
            <consortium name="EnsemblMetazoa"/>
        </authorList>
    </citation>
    <scope>IDENTIFICATION</scope>
</reference>
<dbReference type="EMBL" id="KB310879">
    <property type="protein sequence ID" value="ELT90519.1"/>
    <property type="molecule type" value="Genomic_DNA"/>
</dbReference>
<dbReference type="FunCoup" id="R7T9X9">
    <property type="interactions" value="215"/>
</dbReference>
<dbReference type="InterPro" id="IPR050320">
    <property type="entry name" value="N5-glutamine_MTase"/>
</dbReference>
<reference evidence="2 4" key="2">
    <citation type="journal article" date="2013" name="Nature">
        <title>Insights into bilaterian evolution from three spiralian genomes.</title>
        <authorList>
            <person name="Simakov O."/>
            <person name="Marletaz F."/>
            <person name="Cho S.J."/>
            <person name="Edsinger-Gonzales E."/>
            <person name="Havlak P."/>
            <person name="Hellsten U."/>
            <person name="Kuo D.H."/>
            <person name="Larsson T."/>
            <person name="Lv J."/>
            <person name="Arendt D."/>
            <person name="Savage R."/>
            <person name="Osoegawa K."/>
            <person name="de Jong P."/>
            <person name="Grimwood J."/>
            <person name="Chapman J.A."/>
            <person name="Shapiro H."/>
            <person name="Aerts A."/>
            <person name="Otillar R.P."/>
            <person name="Terry A.Y."/>
            <person name="Boore J.L."/>
            <person name="Grigoriev I.V."/>
            <person name="Lindberg D.R."/>
            <person name="Seaver E.C."/>
            <person name="Weisblat D.A."/>
            <person name="Putnam N.H."/>
            <person name="Rokhsar D.S."/>
        </authorList>
    </citation>
    <scope>NUCLEOTIDE SEQUENCE</scope>
    <source>
        <strain evidence="2 4">I ESC-2004</strain>
    </source>
</reference>
<dbReference type="SUPFAM" id="SSF53335">
    <property type="entry name" value="S-adenosyl-L-methionine-dependent methyltransferases"/>
    <property type="match status" value="1"/>
</dbReference>
<dbReference type="STRING" id="283909.R7T9X9"/>
<feature type="domain" description="Release factor glutamine methyltransferase N-terminal" evidence="1">
    <location>
        <begin position="27"/>
        <end position="95"/>
    </location>
</feature>